<evidence type="ECO:0000256" key="7">
    <source>
        <dbReference type="ARBA" id="ARBA00022975"/>
    </source>
</evidence>
<sequence length="273" mass="29690">MLKLFGIEFKNPIFLASGTYGYGYEFPQVVKEMGALFTKGITRFPKQGNEPPRIFETPAGLINRVGLENIGIDRFINEVLPKIRSLTKIFVNIAGSAIDDYCFLAERLDGLVDGIELNVSCPNVRNGLVFGRDPKLLYQLTQAVRKRTTLPIIVKLTPNFCDLIETARAAVNAGADGVSLINTLAAGFFYHGRFYTGGLSGPAIKHFALYCVHLVREAITPPIIGIGGITSGKDVVDFLNAGADAVAIGSINLKDPEAGIRILAEYNRLRGEL</sequence>
<evidence type="ECO:0000256" key="6">
    <source>
        <dbReference type="ARBA" id="ARBA00022643"/>
    </source>
</evidence>
<keyword evidence="7 9" id="KW-0665">Pyrimidine biosynthesis</keyword>
<dbReference type="InterPro" id="IPR001295">
    <property type="entry name" value="Dihydroorotate_DH_CS"/>
</dbReference>
<keyword evidence="4 9" id="KW-0963">Cytoplasm</keyword>
<comment type="cofactor">
    <cofactor evidence="9">
        <name>FMN</name>
        <dbReference type="ChEBI" id="CHEBI:58210"/>
    </cofactor>
    <text evidence="9">Binds 1 FMN per subunit.</text>
</comment>
<dbReference type="GO" id="GO:0005737">
    <property type="term" value="C:cytoplasm"/>
    <property type="evidence" value="ECO:0007669"/>
    <property type="project" value="UniProtKB-SubCell"/>
</dbReference>
<evidence type="ECO:0000256" key="3">
    <source>
        <dbReference type="ARBA" id="ARBA00008008"/>
    </source>
</evidence>
<dbReference type="PANTHER" id="PTHR48109">
    <property type="entry name" value="DIHYDROOROTATE DEHYDROGENASE (QUINONE), MITOCHONDRIAL-RELATED"/>
    <property type="match status" value="1"/>
</dbReference>
<reference evidence="11 12" key="1">
    <citation type="submission" date="2018-06" db="EMBL/GenBank/DDBJ databases">
        <title>Extensive metabolic versatility and redundancy in microbially diverse, dynamic hydrothermal sediments.</title>
        <authorList>
            <person name="Dombrowski N."/>
            <person name="Teske A."/>
            <person name="Baker B.J."/>
        </authorList>
    </citation>
    <scope>NUCLEOTIDE SEQUENCE [LARGE SCALE GENOMIC DNA]</scope>
    <source>
        <strain evidence="11">B36_G15</strain>
    </source>
</reference>
<evidence type="ECO:0000256" key="1">
    <source>
        <dbReference type="ARBA" id="ARBA00004496"/>
    </source>
</evidence>
<dbReference type="GO" id="GO:0044205">
    <property type="term" value="P:'de novo' UMP biosynthetic process"/>
    <property type="evidence" value="ECO:0007669"/>
    <property type="project" value="UniProtKB-UniRule"/>
</dbReference>
<evidence type="ECO:0000256" key="9">
    <source>
        <dbReference type="HAMAP-Rule" id="MF_00224"/>
    </source>
</evidence>
<accession>A0A660SKG3</accession>
<dbReference type="InterPro" id="IPR005720">
    <property type="entry name" value="Dihydroorotate_DH_cat"/>
</dbReference>
<feature type="binding site" evidence="9">
    <location>
        <position position="155"/>
    </location>
    <ligand>
        <name>FMN</name>
        <dbReference type="ChEBI" id="CHEBI:58210"/>
    </ligand>
</feature>
<feature type="binding site" evidence="9">
    <location>
        <position position="181"/>
    </location>
    <ligand>
        <name>FMN</name>
        <dbReference type="ChEBI" id="CHEBI:58210"/>
    </ligand>
</feature>
<dbReference type="PROSITE" id="PS00911">
    <property type="entry name" value="DHODEHASE_1"/>
    <property type="match status" value="1"/>
</dbReference>
<dbReference type="Gene3D" id="3.20.20.70">
    <property type="entry name" value="Aldolase class I"/>
    <property type="match status" value="1"/>
</dbReference>
<dbReference type="AlphaFoldDB" id="A0A660SKG3"/>
<dbReference type="NCBIfam" id="NF005574">
    <property type="entry name" value="PRK07259.1"/>
    <property type="match status" value="1"/>
</dbReference>
<feature type="active site" description="Nucleophile" evidence="9">
    <location>
        <position position="121"/>
    </location>
</feature>
<comment type="function">
    <text evidence="9">Catalyzes the conversion of dihydroorotate to orotate.</text>
</comment>
<dbReference type="InterPro" id="IPR012135">
    <property type="entry name" value="Dihydroorotate_DH_1_2"/>
</dbReference>
<dbReference type="GO" id="GO:0004152">
    <property type="term" value="F:dihydroorotate dehydrogenase activity"/>
    <property type="evidence" value="ECO:0007669"/>
    <property type="project" value="UniProtKB-UniRule"/>
</dbReference>
<keyword evidence="8 9" id="KW-0560">Oxidoreductase</keyword>
<dbReference type="UniPathway" id="UPA00070"/>
<dbReference type="InterPro" id="IPR024920">
    <property type="entry name" value="Dihydroorotate_DH_1"/>
</dbReference>
<feature type="binding site" evidence="9">
    <location>
        <begin position="39"/>
        <end position="40"/>
    </location>
    <ligand>
        <name>FMN</name>
        <dbReference type="ChEBI" id="CHEBI:58210"/>
    </ligand>
</feature>
<proteinExistence type="inferred from homology"/>
<feature type="binding site" evidence="9">
    <location>
        <position position="118"/>
    </location>
    <ligand>
        <name>substrate</name>
    </ligand>
</feature>
<dbReference type="EMBL" id="QNBE01000036">
    <property type="protein sequence ID" value="RKX70531.1"/>
    <property type="molecule type" value="Genomic_DNA"/>
</dbReference>
<feature type="binding site" evidence="9">
    <location>
        <position position="92"/>
    </location>
    <ligand>
        <name>FMN</name>
        <dbReference type="ChEBI" id="CHEBI:58210"/>
    </ligand>
</feature>
<organism evidence="11 12">
    <name type="scientific">candidate division WOR-3 bacterium</name>
    <dbReference type="NCBI Taxonomy" id="2052148"/>
    <lineage>
        <taxon>Bacteria</taxon>
        <taxon>Bacteria division WOR-3</taxon>
    </lineage>
</organism>
<evidence type="ECO:0000256" key="4">
    <source>
        <dbReference type="ARBA" id="ARBA00022490"/>
    </source>
</evidence>
<evidence type="ECO:0000256" key="2">
    <source>
        <dbReference type="ARBA" id="ARBA00004725"/>
    </source>
</evidence>
<feature type="domain" description="Dihydroorotate dehydrogenase catalytic" evidence="10">
    <location>
        <begin position="3"/>
        <end position="264"/>
    </location>
</feature>
<dbReference type="Pfam" id="PF01180">
    <property type="entry name" value="DHO_dh"/>
    <property type="match status" value="1"/>
</dbReference>
<feature type="binding site" evidence="9">
    <location>
        <begin position="227"/>
        <end position="228"/>
    </location>
    <ligand>
        <name>FMN</name>
        <dbReference type="ChEBI" id="CHEBI:58210"/>
    </ligand>
</feature>
<evidence type="ECO:0000256" key="5">
    <source>
        <dbReference type="ARBA" id="ARBA00022630"/>
    </source>
</evidence>
<comment type="caution">
    <text evidence="11">The sequence shown here is derived from an EMBL/GenBank/DDBJ whole genome shotgun (WGS) entry which is preliminary data.</text>
</comment>
<dbReference type="PANTHER" id="PTHR48109:SF1">
    <property type="entry name" value="DIHYDROOROTATE DEHYDROGENASE (FUMARATE)"/>
    <property type="match status" value="1"/>
</dbReference>
<comment type="similarity">
    <text evidence="3 9">Belongs to the dihydroorotate dehydrogenase family. Type 1 subfamily.</text>
</comment>
<evidence type="ECO:0000259" key="10">
    <source>
        <dbReference type="Pfam" id="PF01180"/>
    </source>
</evidence>
<evidence type="ECO:0000256" key="8">
    <source>
        <dbReference type="ARBA" id="ARBA00023002"/>
    </source>
</evidence>
<feature type="binding site" evidence="9">
    <location>
        <begin position="182"/>
        <end position="183"/>
    </location>
    <ligand>
        <name>substrate</name>
    </ligand>
</feature>
<name>A0A660SKG3_UNCW3</name>
<evidence type="ECO:0000313" key="12">
    <source>
        <dbReference type="Proteomes" id="UP000268469"/>
    </source>
</evidence>
<dbReference type="PIRSF" id="PIRSF000164">
    <property type="entry name" value="DHO_oxidase"/>
    <property type="match status" value="1"/>
</dbReference>
<feature type="binding site" evidence="9">
    <location>
        <begin position="249"/>
        <end position="250"/>
    </location>
    <ligand>
        <name>FMN</name>
        <dbReference type="ChEBI" id="CHEBI:58210"/>
    </ligand>
</feature>
<feature type="binding site" evidence="9">
    <location>
        <position position="39"/>
    </location>
    <ligand>
        <name>substrate</name>
    </ligand>
</feature>
<dbReference type="SUPFAM" id="SSF51395">
    <property type="entry name" value="FMN-linked oxidoreductases"/>
    <property type="match status" value="1"/>
</dbReference>
<keyword evidence="6 9" id="KW-0288">FMN</keyword>
<dbReference type="Proteomes" id="UP000268469">
    <property type="component" value="Unassembled WGS sequence"/>
</dbReference>
<dbReference type="InterPro" id="IPR050074">
    <property type="entry name" value="DHO_dehydrogenase"/>
</dbReference>
<comment type="catalytic activity">
    <reaction evidence="9">
        <text>(S)-dihydroorotate + A = orotate + AH2</text>
        <dbReference type="Rhea" id="RHEA:18073"/>
        <dbReference type="ChEBI" id="CHEBI:13193"/>
        <dbReference type="ChEBI" id="CHEBI:17499"/>
        <dbReference type="ChEBI" id="CHEBI:30839"/>
        <dbReference type="ChEBI" id="CHEBI:30864"/>
    </reaction>
</comment>
<feature type="binding site" evidence="9">
    <location>
        <position position="17"/>
    </location>
    <ligand>
        <name>FMN</name>
        <dbReference type="ChEBI" id="CHEBI:58210"/>
    </ligand>
</feature>
<dbReference type="PROSITE" id="PS00912">
    <property type="entry name" value="DHODEHASE_2"/>
    <property type="match status" value="1"/>
</dbReference>
<gene>
    <name evidence="9" type="primary">pyrD</name>
    <name evidence="11" type="ORF">DRP53_04635</name>
</gene>
<dbReference type="InterPro" id="IPR013785">
    <property type="entry name" value="Aldolase_TIM"/>
</dbReference>
<dbReference type="HAMAP" id="MF_00224">
    <property type="entry name" value="DHO_dh_type1"/>
    <property type="match status" value="1"/>
</dbReference>
<comment type="pathway">
    <text evidence="2 9">Pyrimidine metabolism; UMP biosynthesis via de novo pathway.</text>
</comment>
<comment type="subcellular location">
    <subcellularLocation>
        <location evidence="1 9">Cytoplasm</location>
    </subcellularLocation>
</comment>
<dbReference type="GO" id="GO:0006207">
    <property type="term" value="P:'de novo' pyrimidine nucleobase biosynthetic process"/>
    <property type="evidence" value="ECO:0007669"/>
    <property type="project" value="InterPro"/>
</dbReference>
<protein>
    <recommendedName>
        <fullName evidence="9">Dihydroorotate dehydrogenase</fullName>
        <shortName evidence="9">DHOD</shortName>
        <shortName evidence="9">DHODase</shortName>
        <shortName evidence="9">DHOdehase</shortName>
        <ecNumber evidence="9">1.3.-.-</ecNumber>
    </recommendedName>
</protein>
<evidence type="ECO:0000313" key="11">
    <source>
        <dbReference type="EMBL" id="RKX70531.1"/>
    </source>
</evidence>
<feature type="binding site" evidence="9">
    <location>
        <position position="118"/>
    </location>
    <ligand>
        <name>FMN</name>
        <dbReference type="ChEBI" id="CHEBI:58210"/>
    </ligand>
</feature>
<dbReference type="EC" id="1.3.-.-" evidence="9"/>
<feature type="binding site" evidence="9">
    <location>
        <position position="201"/>
    </location>
    <ligand>
        <name>FMN</name>
        <dbReference type="ChEBI" id="CHEBI:58210"/>
    </ligand>
</feature>
<feature type="binding site" evidence="9">
    <location>
        <begin position="63"/>
        <end position="67"/>
    </location>
    <ligand>
        <name>substrate</name>
    </ligand>
</feature>
<keyword evidence="5 9" id="KW-0285">Flavoprotein</keyword>